<reference evidence="1" key="1">
    <citation type="journal article" date="2023" name="Mol. Biol. Evol.">
        <title>Third-Generation Sequencing Reveals the Adaptive Role of the Epigenome in Three Deep-Sea Polychaetes.</title>
        <authorList>
            <person name="Perez M."/>
            <person name="Aroh O."/>
            <person name="Sun Y."/>
            <person name="Lan Y."/>
            <person name="Juniper S.K."/>
            <person name="Young C.R."/>
            <person name="Angers B."/>
            <person name="Qian P.Y."/>
        </authorList>
    </citation>
    <scope>NUCLEOTIDE SEQUENCE</scope>
    <source>
        <strain evidence="1">R07B-5</strain>
    </source>
</reference>
<dbReference type="Proteomes" id="UP001209878">
    <property type="component" value="Unassembled WGS sequence"/>
</dbReference>
<comment type="caution">
    <text evidence="1">The sequence shown here is derived from an EMBL/GenBank/DDBJ whole genome shotgun (WGS) entry which is preliminary data.</text>
</comment>
<sequence length="74" mass="9119">MVTPLQLPEHYRLDQLQAEFDFVTDKYIEASRRFRLIQYREREIPDFKNKAMIPAFDWEISEDVFSEYEKKPEM</sequence>
<gene>
    <name evidence="1" type="ORF">NP493_4g07026</name>
</gene>
<dbReference type="AlphaFoldDB" id="A0AAD9PFX3"/>
<dbReference type="GO" id="GO:1905515">
    <property type="term" value="P:non-motile cilium assembly"/>
    <property type="evidence" value="ECO:0007669"/>
    <property type="project" value="TreeGrafter"/>
</dbReference>
<organism evidence="1 2">
    <name type="scientific">Ridgeia piscesae</name>
    <name type="common">Tubeworm</name>
    <dbReference type="NCBI Taxonomy" id="27915"/>
    <lineage>
        <taxon>Eukaryota</taxon>
        <taxon>Metazoa</taxon>
        <taxon>Spiralia</taxon>
        <taxon>Lophotrochozoa</taxon>
        <taxon>Annelida</taxon>
        <taxon>Polychaeta</taxon>
        <taxon>Sedentaria</taxon>
        <taxon>Canalipalpata</taxon>
        <taxon>Sabellida</taxon>
        <taxon>Siboglinidae</taxon>
        <taxon>Ridgeia</taxon>
    </lineage>
</organism>
<dbReference type="PANTHER" id="PTHR20837">
    <property type="entry name" value="CENTROSOMAL PROTEIN-RELATED"/>
    <property type="match status" value="1"/>
</dbReference>
<evidence type="ECO:0000313" key="1">
    <source>
        <dbReference type="EMBL" id="KAK2193954.1"/>
    </source>
</evidence>
<protein>
    <submittedName>
        <fullName evidence="1">Uncharacterized protein</fullName>
    </submittedName>
</protein>
<dbReference type="EMBL" id="JAODUO010000004">
    <property type="protein sequence ID" value="KAK2193954.1"/>
    <property type="molecule type" value="Genomic_DNA"/>
</dbReference>
<accession>A0AAD9PFX3</accession>
<dbReference type="PANTHER" id="PTHR20837:SF0">
    <property type="entry name" value="COILED-COIL AND C2 DOMAIN-CONTAINING PROTEIN 2A"/>
    <property type="match status" value="1"/>
</dbReference>
<dbReference type="GO" id="GO:1904491">
    <property type="term" value="P:protein localization to ciliary transition zone"/>
    <property type="evidence" value="ECO:0007669"/>
    <property type="project" value="TreeGrafter"/>
</dbReference>
<dbReference type="GO" id="GO:0035869">
    <property type="term" value="C:ciliary transition zone"/>
    <property type="evidence" value="ECO:0007669"/>
    <property type="project" value="TreeGrafter"/>
</dbReference>
<name>A0AAD9PFX3_RIDPI</name>
<keyword evidence="2" id="KW-1185">Reference proteome</keyword>
<dbReference type="InterPro" id="IPR052434">
    <property type="entry name" value="Tectonic-like_complex_comp"/>
</dbReference>
<proteinExistence type="predicted"/>
<evidence type="ECO:0000313" key="2">
    <source>
        <dbReference type="Proteomes" id="UP001209878"/>
    </source>
</evidence>